<dbReference type="Proteomes" id="UP000029120">
    <property type="component" value="Chromosome 3"/>
</dbReference>
<accession>A0A087HAI3</accession>
<feature type="domain" description="Myb-like" evidence="7">
    <location>
        <begin position="597"/>
        <end position="655"/>
    </location>
</feature>
<evidence type="ECO:0000256" key="3">
    <source>
        <dbReference type="ARBA" id="ARBA00023125"/>
    </source>
</evidence>
<sequence>MNRESLYGASDDDDDDEEDDIGDDLDDLRRACTVTDEITAKPDSIGGGGGGIPSDSEKEDDFEMLRNIKTQLASSTNVSSGPPSDSESEDDFEMLRIIKSQLALSMDNTCVASMGLSDDEDEDDALETLRAIRRRFSAYKNFDAEGSFMNDSPRKKKQVLASDNEPSSEILSRSNTYESFPDHGKSIVTVPESGELQAGHSDDVREKTALEPLDQMETCQSSLLPAAGSSFPESAQAFVDAIRRNRSYQKFLRGKLSEIEATIEKNEKHKKNVKIVKDFQASCKRITKQALSQRKDPRVELISARKSGTPDSSEGNDIKTSPSTLGPLQNSCVAHYKMALEKYPVSVDRRNWSTEENENLAKGLKQQVQETFLFEAIDRSSGSEGPAGDINSILESIKKLEITPEMIRQFLPKVNWDQLALKDRSAAECEARWMSSEDPLINHGDWTAAEEKTLLLIIQKKSFTDWLDIAVSLGTNRTPFQCLARYQRSLNRDILRREWTTAEEDDQLCAAVDLFGENDWQSVATLLEGRTGKQCSERWRNTLHPTRKKVGRFSSEEDKRLKVAVTLFGAKNWHKIAQFVPGRTQVQCRERWANSLDPRINRGKWTKEEDEKLKEAIKEHGNSWAKVATHLSSHMSSHMSCRTDNQCSRRWYSLYPHLVPLKQKANRLRREAMVCNFVDREAERPALAADDFLALPEISIEPEPEVVAEKKKRKARQKKSDAECESEASCVATKRQSKRRRKGLDQGESEAPCVATKRQSKRRRKGLDQCSRDVCRLEDETVCETDSNNGGEVELLEWHSEIQDNVKERQRRPRRKSVAKTLDNSSVITNCSQVKTGNKKLKPRRKVSAVVPSENQDAPN</sequence>
<dbReference type="GO" id="GO:0005634">
    <property type="term" value="C:nucleus"/>
    <property type="evidence" value="ECO:0007669"/>
    <property type="project" value="UniProtKB-SubCell"/>
</dbReference>
<feature type="compositionally biased region" description="Polar residues" evidence="6">
    <location>
        <begin position="68"/>
        <end position="78"/>
    </location>
</feature>
<dbReference type="PROSITE" id="PS51294">
    <property type="entry name" value="HTH_MYB"/>
    <property type="match status" value="3"/>
</dbReference>
<dbReference type="eggNOG" id="KOG0048">
    <property type="taxonomic scope" value="Eukaryota"/>
</dbReference>
<dbReference type="SUPFAM" id="SSF46689">
    <property type="entry name" value="Homeodomain-like"/>
    <property type="match status" value="3"/>
</dbReference>
<dbReference type="GO" id="GO:0001006">
    <property type="term" value="F:RNA polymerase III type 3 promoter sequence-specific DNA binding"/>
    <property type="evidence" value="ECO:0007669"/>
    <property type="project" value="TreeGrafter"/>
</dbReference>
<dbReference type="GO" id="GO:0019185">
    <property type="term" value="C:snRNA-activating protein complex"/>
    <property type="evidence" value="ECO:0007669"/>
    <property type="project" value="TreeGrafter"/>
</dbReference>
<feature type="compositionally biased region" description="Acidic residues" evidence="6">
    <location>
        <begin position="10"/>
        <end position="26"/>
    </location>
</feature>
<evidence type="ECO:0000259" key="8">
    <source>
        <dbReference type="PROSITE" id="PS51294"/>
    </source>
</evidence>
<reference evidence="10" key="1">
    <citation type="journal article" date="2015" name="Nat. Plants">
        <title>Genome expansion of Arabis alpina linked with retrotransposition and reduced symmetric DNA methylation.</title>
        <authorList>
            <person name="Willing E.M."/>
            <person name="Rawat V."/>
            <person name="Mandakova T."/>
            <person name="Maumus F."/>
            <person name="James G.V."/>
            <person name="Nordstroem K.J."/>
            <person name="Becker C."/>
            <person name="Warthmann N."/>
            <person name="Chica C."/>
            <person name="Szarzynska B."/>
            <person name="Zytnicki M."/>
            <person name="Albani M.C."/>
            <person name="Kiefer C."/>
            <person name="Bergonzi S."/>
            <person name="Castaings L."/>
            <person name="Mateos J.L."/>
            <person name="Berns M.C."/>
            <person name="Bujdoso N."/>
            <person name="Piofczyk T."/>
            <person name="de Lorenzo L."/>
            <person name="Barrero-Sicilia C."/>
            <person name="Mateos I."/>
            <person name="Piednoel M."/>
            <person name="Hagmann J."/>
            <person name="Chen-Min-Tao R."/>
            <person name="Iglesias-Fernandez R."/>
            <person name="Schuster S.C."/>
            <person name="Alonso-Blanco C."/>
            <person name="Roudier F."/>
            <person name="Carbonero P."/>
            <person name="Paz-Ares J."/>
            <person name="Davis S.J."/>
            <person name="Pecinka A."/>
            <person name="Quesneville H."/>
            <person name="Colot V."/>
            <person name="Lysak M.A."/>
            <person name="Weigel D."/>
            <person name="Coupland G."/>
            <person name="Schneeberger K."/>
        </authorList>
    </citation>
    <scope>NUCLEOTIDE SEQUENCE [LARGE SCALE GENOMIC DNA]</scope>
    <source>
        <strain evidence="10">cv. Pajares</strain>
    </source>
</reference>
<name>A0A087HAI3_ARAAL</name>
<organism evidence="9 10">
    <name type="scientific">Arabis alpina</name>
    <name type="common">Alpine rock-cress</name>
    <dbReference type="NCBI Taxonomy" id="50452"/>
    <lineage>
        <taxon>Eukaryota</taxon>
        <taxon>Viridiplantae</taxon>
        <taxon>Streptophyta</taxon>
        <taxon>Embryophyta</taxon>
        <taxon>Tracheophyta</taxon>
        <taxon>Spermatophyta</taxon>
        <taxon>Magnoliopsida</taxon>
        <taxon>eudicotyledons</taxon>
        <taxon>Gunneridae</taxon>
        <taxon>Pentapetalae</taxon>
        <taxon>rosids</taxon>
        <taxon>malvids</taxon>
        <taxon>Brassicales</taxon>
        <taxon>Brassicaceae</taxon>
        <taxon>Arabideae</taxon>
        <taxon>Arabis</taxon>
    </lineage>
</organism>
<dbReference type="Pfam" id="PF00249">
    <property type="entry name" value="Myb_DNA-binding"/>
    <property type="match status" value="2"/>
</dbReference>
<comment type="subcellular location">
    <subcellularLocation>
        <location evidence="1">Nucleus</location>
    </subcellularLocation>
</comment>
<keyword evidence="10" id="KW-1185">Reference proteome</keyword>
<feature type="domain" description="Myb-like" evidence="7">
    <location>
        <begin position="438"/>
        <end position="490"/>
    </location>
</feature>
<evidence type="ECO:0000256" key="2">
    <source>
        <dbReference type="ARBA" id="ARBA00023015"/>
    </source>
</evidence>
<gene>
    <name evidence="9" type="ordered locus">AALP_Aa3g205300</name>
</gene>
<dbReference type="OMA" id="MIQSNGP"/>
<evidence type="ECO:0000313" key="10">
    <source>
        <dbReference type="Proteomes" id="UP000029120"/>
    </source>
</evidence>
<dbReference type="InterPro" id="IPR001005">
    <property type="entry name" value="SANT/Myb"/>
</dbReference>
<dbReference type="PANTHER" id="PTHR46621">
    <property type="entry name" value="SNRNA-ACTIVATING PROTEIN COMPLEX SUBUNIT 4"/>
    <property type="match status" value="1"/>
</dbReference>
<feature type="region of interest" description="Disordered" evidence="6">
    <location>
        <begin position="290"/>
        <end position="325"/>
    </location>
</feature>
<feature type="compositionally biased region" description="Polar residues" evidence="6">
    <location>
        <begin position="309"/>
        <end position="325"/>
    </location>
</feature>
<evidence type="ECO:0000259" key="7">
    <source>
        <dbReference type="PROSITE" id="PS50090"/>
    </source>
</evidence>
<feature type="domain" description="HTH myb-type" evidence="8">
    <location>
        <begin position="597"/>
        <end position="659"/>
    </location>
</feature>
<dbReference type="CDD" id="cd00167">
    <property type="entry name" value="SANT"/>
    <property type="match status" value="3"/>
</dbReference>
<dbReference type="InterPro" id="IPR051575">
    <property type="entry name" value="Myb-like_DNA-bd"/>
</dbReference>
<dbReference type="GO" id="GO:0042795">
    <property type="term" value="P:snRNA transcription by RNA polymerase II"/>
    <property type="evidence" value="ECO:0007669"/>
    <property type="project" value="TreeGrafter"/>
</dbReference>
<proteinExistence type="predicted"/>
<evidence type="ECO:0000256" key="1">
    <source>
        <dbReference type="ARBA" id="ARBA00004123"/>
    </source>
</evidence>
<feature type="region of interest" description="Disordered" evidence="6">
    <location>
        <begin position="829"/>
        <end position="860"/>
    </location>
</feature>
<dbReference type="PANTHER" id="PTHR46621:SF1">
    <property type="entry name" value="SNRNA-ACTIVATING PROTEIN COMPLEX SUBUNIT 4"/>
    <property type="match status" value="1"/>
</dbReference>
<feature type="region of interest" description="Disordered" evidence="6">
    <location>
        <begin position="804"/>
        <end position="823"/>
    </location>
</feature>
<dbReference type="Gene3D" id="1.10.10.60">
    <property type="entry name" value="Homeodomain-like"/>
    <property type="match status" value="4"/>
</dbReference>
<feature type="region of interest" description="Disordered" evidence="6">
    <location>
        <begin position="735"/>
        <end position="762"/>
    </location>
</feature>
<evidence type="ECO:0000256" key="4">
    <source>
        <dbReference type="ARBA" id="ARBA00023163"/>
    </source>
</evidence>
<feature type="domain" description="HTH myb-type" evidence="8">
    <location>
        <begin position="548"/>
        <end position="592"/>
    </location>
</feature>
<keyword evidence="3" id="KW-0238">DNA-binding</keyword>
<dbReference type="OrthoDB" id="2143914at2759"/>
<feature type="compositionally biased region" description="Basic residues" evidence="6">
    <location>
        <begin position="837"/>
        <end position="847"/>
    </location>
</feature>
<evidence type="ECO:0000313" key="9">
    <source>
        <dbReference type="EMBL" id="KFK39135.1"/>
    </source>
</evidence>
<feature type="domain" description="Myb-like" evidence="7">
    <location>
        <begin position="492"/>
        <end position="543"/>
    </location>
</feature>
<dbReference type="SMART" id="SM00717">
    <property type="entry name" value="SANT"/>
    <property type="match status" value="5"/>
</dbReference>
<dbReference type="EMBL" id="CM002871">
    <property type="protein sequence ID" value="KFK39135.1"/>
    <property type="molecule type" value="Genomic_DNA"/>
</dbReference>
<dbReference type="PROSITE" id="PS50090">
    <property type="entry name" value="MYB_LIKE"/>
    <property type="match status" value="4"/>
</dbReference>
<feature type="compositionally biased region" description="Polar residues" evidence="6">
    <location>
        <begin position="164"/>
        <end position="178"/>
    </location>
</feature>
<feature type="compositionally biased region" description="Basic residues" evidence="6">
    <location>
        <begin position="809"/>
        <end position="818"/>
    </location>
</feature>
<dbReference type="GO" id="GO:0000978">
    <property type="term" value="F:RNA polymerase II cis-regulatory region sequence-specific DNA binding"/>
    <property type="evidence" value="ECO:0007669"/>
    <property type="project" value="TreeGrafter"/>
</dbReference>
<feature type="region of interest" description="Disordered" evidence="6">
    <location>
        <begin position="1"/>
        <end position="91"/>
    </location>
</feature>
<keyword evidence="4" id="KW-0804">Transcription</keyword>
<evidence type="ECO:0000256" key="6">
    <source>
        <dbReference type="SAM" id="MobiDB-lite"/>
    </source>
</evidence>
<dbReference type="InterPro" id="IPR017930">
    <property type="entry name" value="Myb_dom"/>
</dbReference>
<feature type="region of interest" description="Disordered" evidence="6">
    <location>
        <begin position="147"/>
        <end position="186"/>
    </location>
</feature>
<protein>
    <submittedName>
        <fullName evidence="9">Myb domain protein 4r1</fullName>
    </submittedName>
</protein>
<dbReference type="InterPro" id="IPR009057">
    <property type="entry name" value="Homeodomain-like_sf"/>
</dbReference>
<keyword evidence="2" id="KW-0805">Transcription regulation</keyword>
<dbReference type="Pfam" id="PF13921">
    <property type="entry name" value="Myb_DNA-bind_6"/>
    <property type="match status" value="1"/>
</dbReference>
<feature type="domain" description="HTH myb-type" evidence="8">
    <location>
        <begin position="491"/>
        <end position="547"/>
    </location>
</feature>
<dbReference type="AlphaFoldDB" id="A0A087HAI3"/>
<dbReference type="Gramene" id="KFK39135">
    <property type="protein sequence ID" value="KFK39135"/>
    <property type="gene ID" value="AALP_AA3G205300"/>
</dbReference>
<keyword evidence="5" id="KW-0539">Nucleus</keyword>
<feature type="domain" description="Myb-like" evidence="7">
    <location>
        <begin position="545"/>
        <end position="596"/>
    </location>
</feature>
<evidence type="ECO:0000256" key="5">
    <source>
        <dbReference type="ARBA" id="ARBA00023242"/>
    </source>
</evidence>
<dbReference type="GO" id="GO:0042796">
    <property type="term" value="P:snRNA transcription by RNA polymerase III"/>
    <property type="evidence" value="ECO:0007669"/>
    <property type="project" value="TreeGrafter"/>
</dbReference>